<name>A0AAV4JPG4_9GAST</name>
<dbReference type="Proteomes" id="UP000762676">
    <property type="component" value="Unassembled WGS sequence"/>
</dbReference>
<accession>A0AAV4JPG4</accession>
<keyword evidence="2" id="KW-1133">Transmembrane helix</keyword>
<proteinExistence type="predicted"/>
<evidence type="ECO:0000256" key="2">
    <source>
        <dbReference type="SAM" id="Phobius"/>
    </source>
</evidence>
<dbReference type="EMBL" id="BMAT01006948">
    <property type="protein sequence ID" value="GFS22857.1"/>
    <property type="molecule type" value="Genomic_DNA"/>
</dbReference>
<reference evidence="3 4" key="1">
    <citation type="journal article" date="2021" name="Elife">
        <title>Chloroplast acquisition without the gene transfer in kleptoplastic sea slugs, Plakobranchus ocellatus.</title>
        <authorList>
            <person name="Maeda T."/>
            <person name="Takahashi S."/>
            <person name="Yoshida T."/>
            <person name="Shimamura S."/>
            <person name="Takaki Y."/>
            <person name="Nagai Y."/>
            <person name="Toyoda A."/>
            <person name="Suzuki Y."/>
            <person name="Arimoto A."/>
            <person name="Ishii H."/>
            <person name="Satoh N."/>
            <person name="Nishiyama T."/>
            <person name="Hasebe M."/>
            <person name="Maruyama T."/>
            <person name="Minagawa J."/>
            <person name="Obokata J."/>
            <person name="Shigenobu S."/>
        </authorList>
    </citation>
    <scope>NUCLEOTIDE SEQUENCE [LARGE SCALE GENOMIC DNA]</scope>
</reference>
<dbReference type="AlphaFoldDB" id="A0AAV4JPG4"/>
<gene>
    <name evidence="3" type="ORF">ElyMa_003374500</name>
</gene>
<protein>
    <submittedName>
        <fullName evidence="3">PiggyBac transposable element-derived protein 4</fullName>
    </submittedName>
</protein>
<keyword evidence="2" id="KW-0812">Transmembrane</keyword>
<keyword evidence="4" id="KW-1185">Reference proteome</keyword>
<evidence type="ECO:0000313" key="3">
    <source>
        <dbReference type="EMBL" id="GFS22857.1"/>
    </source>
</evidence>
<comment type="caution">
    <text evidence="3">The sequence shown here is derived from an EMBL/GenBank/DDBJ whole genome shotgun (WGS) entry which is preliminary data.</text>
</comment>
<organism evidence="3 4">
    <name type="scientific">Elysia marginata</name>
    <dbReference type="NCBI Taxonomy" id="1093978"/>
    <lineage>
        <taxon>Eukaryota</taxon>
        <taxon>Metazoa</taxon>
        <taxon>Spiralia</taxon>
        <taxon>Lophotrochozoa</taxon>
        <taxon>Mollusca</taxon>
        <taxon>Gastropoda</taxon>
        <taxon>Heterobranchia</taxon>
        <taxon>Euthyneura</taxon>
        <taxon>Panpulmonata</taxon>
        <taxon>Sacoglossa</taxon>
        <taxon>Placobranchoidea</taxon>
        <taxon>Plakobranchidae</taxon>
        <taxon>Elysia</taxon>
    </lineage>
</organism>
<feature type="transmembrane region" description="Helical" evidence="2">
    <location>
        <begin position="20"/>
        <end position="37"/>
    </location>
</feature>
<evidence type="ECO:0000313" key="4">
    <source>
        <dbReference type="Proteomes" id="UP000762676"/>
    </source>
</evidence>
<keyword evidence="2" id="KW-0472">Membrane</keyword>
<sequence>MDQMAHAFTVKRKTKRWPLVIYFNIIDLSSIAARAVYRMKFSTSNLSHEDNRQAFSINIGGSLAVAHIQRRSAVPTLQDPIRQNISTVLNSLAPQCTQAAGAPPSKRAKADGNPKQKRCSFCPTKRDRKTRSKCCRCMQPICKKHSLLCCKNCGSYLQ</sequence>
<evidence type="ECO:0000256" key="1">
    <source>
        <dbReference type="SAM" id="MobiDB-lite"/>
    </source>
</evidence>
<feature type="region of interest" description="Disordered" evidence="1">
    <location>
        <begin position="98"/>
        <end position="118"/>
    </location>
</feature>